<dbReference type="GO" id="GO:0006313">
    <property type="term" value="P:DNA transposition"/>
    <property type="evidence" value="ECO:0007669"/>
    <property type="project" value="InterPro"/>
</dbReference>
<proteinExistence type="predicted"/>
<name>A0A6G9VWL1_9BACT</name>
<reference evidence="3 4" key="1">
    <citation type="submission" date="2020-08" db="EMBL/GenBank/DDBJ databases">
        <title>Genome of Dechlorinating Sulfurospirillum strain ACSDCE.</title>
        <authorList>
            <person name="Yang Y."/>
            <person name="Huo L."/>
            <person name="Yan J."/>
        </authorList>
    </citation>
    <scope>NUCLEOTIDE SEQUENCE [LARGE SCALE GENOMIC DNA]</scope>
    <source>
        <strain evidence="3 4">ACSDCE</strain>
        <plasmid evidence="3 4">pSDCE1</plasmid>
    </source>
</reference>
<protein>
    <submittedName>
        <fullName evidence="3">IS5 family transposase</fullName>
    </submittedName>
</protein>
<dbReference type="Proteomes" id="UP000502831">
    <property type="component" value="Plasmid pSDCE1"/>
</dbReference>
<dbReference type="Pfam" id="PF01609">
    <property type="entry name" value="DDE_Tnp_1"/>
    <property type="match status" value="1"/>
</dbReference>
<dbReference type="GO" id="GO:0003677">
    <property type="term" value="F:DNA binding"/>
    <property type="evidence" value="ECO:0007669"/>
    <property type="project" value="InterPro"/>
</dbReference>
<evidence type="ECO:0000259" key="1">
    <source>
        <dbReference type="Pfam" id="PF01609"/>
    </source>
</evidence>
<evidence type="ECO:0000259" key="2">
    <source>
        <dbReference type="Pfam" id="PF05598"/>
    </source>
</evidence>
<accession>A0A6G9VWL1</accession>
<evidence type="ECO:0000313" key="4">
    <source>
        <dbReference type="Proteomes" id="UP000502831"/>
    </source>
</evidence>
<evidence type="ECO:0000313" key="3">
    <source>
        <dbReference type="EMBL" id="QNA70507.1"/>
    </source>
</evidence>
<dbReference type="InterPro" id="IPR047710">
    <property type="entry name" value="Transpos_IS5-like"/>
</dbReference>
<dbReference type="GO" id="GO:0004803">
    <property type="term" value="F:transposase activity"/>
    <property type="evidence" value="ECO:0007669"/>
    <property type="project" value="InterPro"/>
</dbReference>
<dbReference type="InterPro" id="IPR002559">
    <property type="entry name" value="Transposase_11"/>
</dbReference>
<geneLocation type="plasmid" evidence="3 4">
    <name>pSDCE1</name>
</geneLocation>
<sequence length="452" mass="52465">MTPTNQPNLFYGSLMDMLDRNDPLIALADVIDWNKIEEALRGYYCMDKGRPAKPLRLMAGLLMLKYLENLSDENVVVQWKRNPYYQYFCGLSDYQCGLPCDATELVKFRNRIGQGGIDAIFGASVALHPEASNESHVIIDSTAQEKHITYPTDGKLAIKMIHALHKIAKREGIALRRTYLKEIKEHRITLRFFRHPKKKHKARSAMKRLRTIAGIVMRDMQRSFTLEQIAFYAEQFSLYTKVLLQKRSDKDKIYSLHEPHIYAMAKGKDHKSYEFGVKASVVTTYTHGIVVGAVAHESNEHDSKTLKAVLTHASTHRHTPIQRATCDRGYRGIKEVNTTHICIPGIHLKRDTKEEKEHKRKQFRRRAAIEPTIGHLKHDHRMARNYLKGFIGDQINLLMAACAWNLKKWMNLFIHALFLAKDYRQMMVSIGYMKLYWSVWIWLGLTQRESRL</sequence>
<organism evidence="3 4">
    <name type="scientific">Sulfurospirillum diekertiae</name>
    <dbReference type="NCBI Taxonomy" id="1854492"/>
    <lineage>
        <taxon>Bacteria</taxon>
        <taxon>Pseudomonadati</taxon>
        <taxon>Campylobacterota</taxon>
        <taxon>Epsilonproteobacteria</taxon>
        <taxon>Campylobacterales</taxon>
        <taxon>Sulfurospirillaceae</taxon>
        <taxon>Sulfurospirillum</taxon>
    </lineage>
</organism>
<dbReference type="PANTHER" id="PTHR33803:SF3">
    <property type="entry name" value="BLL1974 PROTEIN"/>
    <property type="match status" value="1"/>
</dbReference>
<dbReference type="NCBIfam" id="NF033578">
    <property type="entry name" value="transpos_IS5_1"/>
    <property type="match status" value="1"/>
</dbReference>
<feature type="domain" description="Transposase IS4-like" evidence="1">
    <location>
        <begin position="265"/>
        <end position="406"/>
    </location>
</feature>
<dbReference type="AlphaFoldDB" id="A0A6G9VWL1"/>
<keyword evidence="3" id="KW-0614">Plasmid</keyword>
<dbReference type="PANTHER" id="PTHR33803">
    <property type="entry name" value="IS1478 TRANSPOSASE"/>
    <property type="match status" value="1"/>
</dbReference>
<gene>
    <name evidence="3" type="ORF">FA584_14160</name>
</gene>
<dbReference type="Pfam" id="PF05598">
    <property type="entry name" value="DUF772"/>
    <property type="match status" value="1"/>
</dbReference>
<feature type="domain" description="Transposase InsH N-terminal" evidence="2">
    <location>
        <begin position="14"/>
        <end position="111"/>
    </location>
</feature>
<dbReference type="InterPro" id="IPR008490">
    <property type="entry name" value="Transposase_InsH_N"/>
</dbReference>
<dbReference type="EMBL" id="CP059996">
    <property type="protein sequence ID" value="QNA70507.1"/>
    <property type="molecule type" value="Genomic_DNA"/>
</dbReference>